<evidence type="ECO:0000313" key="1">
    <source>
        <dbReference type="EMBL" id="MCP8897917.1"/>
    </source>
</evidence>
<keyword evidence="2" id="KW-1185">Reference proteome</keyword>
<dbReference type="RefSeq" id="WP_253966214.1">
    <property type="nucleotide sequence ID" value="NZ_JAMFTH010000001.1"/>
</dbReference>
<sequence>MPPKLSPDIEAIFSGYPQRAQHTLMCVRNLIFTLADEQKLGPVTESVKWGEASFAVKSGTPIRLDWKAEAPDEVVIFFHCQTHLIATFREVYPDDFVYSGNRAMSFALNQGAAHSPLAHCLSVALNYQRVKQLPLLGM</sequence>
<reference evidence="1" key="1">
    <citation type="submission" date="2022-05" db="EMBL/GenBank/DDBJ databases">
        <authorList>
            <person name="Sun H.-N."/>
        </authorList>
    </citation>
    <scope>NUCLEOTIDE SEQUENCE</scope>
    <source>
        <strain evidence="1">HB14</strain>
    </source>
</reference>
<dbReference type="Proteomes" id="UP001139319">
    <property type="component" value="Unassembled WGS sequence"/>
</dbReference>
<name>A0A9X2I2V8_9GAMM</name>
<evidence type="ECO:0000313" key="2">
    <source>
        <dbReference type="Proteomes" id="UP001139319"/>
    </source>
</evidence>
<gene>
    <name evidence="1" type="ORF">M6D89_01240</name>
</gene>
<dbReference type="AlphaFoldDB" id="A0A9X2I2V8"/>
<proteinExistence type="predicted"/>
<reference evidence="1" key="2">
    <citation type="submission" date="2023-01" db="EMBL/GenBank/DDBJ databases">
        <title>Gilvimarinus xylanilyticus HB14 isolated from Caulerpa lentillifera aquaculture base in Hainan, China.</title>
        <authorList>
            <person name="Zhang Y.-J."/>
        </authorList>
    </citation>
    <scope>NUCLEOTIDE SEQUENCE</scope>
    <source>
        <strain evidence="1">HB14</strain>
    </source>
</reference>
<organism evidence="1 2">
    <name type="scientific">Gilvimarinus xylanilyticus</name>
    <dbReference type="NCBI Taxonomy" id="2944139"/>
    <lineage>
        <taxon>Bacteria</taxon>
        <taxon>Pseudomonadati</taxon>
        <taxon>Pseudomonadota</taxon>
        <taxon>Gammaproteobacteria</taxon>
        <taxon>Cellvibrionales</taxon>
        <taxon>Cellvibrionaceae</taxon>
        <taxon>Gilvimarinus</taxon>
    </lineage>
</organism>
<accession>A0A9X2I2V8</accession>
<protein>
    <submittedName>
        <fullName evidence="1">DUF1801 domain-containing protein</fullName>
    </submittedName>
</protein>
<dbReference type="EMBL" id="JAMFTH010000001">
    <property type="protein sequence ID" value="MCP8897917.1"/>
    <property type="molecule type" value="Genomic_DNA"/>
</dbReference>
<comment type="caution">
    <text evidence="1">The sequence shown here is derived from an EMBL/GenBank/DDBJ whole genome shotgun (WGS) entry which is preliminary data.</text>
</comment>